<organism evidence="1 2">
    <name type="scientific">Tanacetum coccineum</name>
    <dbReference type="NCBI Taxonomy" id="301880"/>
    <lineage>
        <taxon>Eukaryota</taxon>
        <taxon>Viridiplantae</taxon>
        <taxon>Streptophyta</taxon>
        <taxon>Embryophyta</taxon>
        <taxon>Tracheophyta</taxon>
        <taxon>Spermatophyta</taxon>
        <taxon>Magnoliopsida</taxon>
        <taxon>eudicotyledons</taxon>
        <taxon>Gunneridae</taxon>
        <taxon>Pentapetalae</taxon>
        <taxon>asterids</taxon>
        <taxon>campanulids</taxon>
        <taxon>Asterales</taxon>
        <taxon>Asteraceae</taxon>
        <taxon>Asteroideae</taxon>
        <taxon>Anthemideae</taxon>
        <taxon>Anthemidinae</taxon>
        <taxon>Tanacetum</taxon>
    </lineage>
</organism>
<comment type="caution">
    <text evidence="1">The sequence shown here is derived from an EMBL/GenBank/DDBJ whole genome shotgun (WGS) entry which is preliminary data.</text>
</comment>
<reference evidence="1" key="2">
    <citation type="submission" date="2022-01" db="EMBL/GenBank/DDBJ databases">
        <authorList>
            <person name="Yamashiro T."/>
            <person name="Shiraishi A."/>
            <person name="Satake H."/>
            <person name="Nakayama K."/>
        </authorList>
    </citation>
    <scope>NUCLEOTIDE SEQUENCE</scope>
</reference>
<sequence>MITTTSRIEDKKPSKFILPPMGILETIPCAKDVDYITQDLAVSSVRLMNNDFLTNLSGATLFHPPSFLSGTGEILFLSSRGVVLENK</sequence>
<reference evidence="1" key="1">
    <citation type="journal article" date="2022" name="Int. J. Mol. Sci.">
        <title>Draft Genome of Tanacetum Coccineum: Genomic Comparison of Closely Related Tanacetum-Family Plants.</title>
        <authorList>
            <person name="Yamashiro T."/>
            <person name="Shiraishi A."/>
            <person name="Nakayama K."/>
            <person name="Satake H."/>
        </authorList>
    </citation>
    <scope>NUCLEOTIDE SEQUENCE</scope>
</reference>
<dbReference type="Proteomes" id="UP001151760">
    <property type="component" value="Unassembled WGS sequence"/>
</dbReference>
<protein>
    <submittedName>
        <fullName evidence="1">Uncharacterized protein</fullName>
    </submittedName>
</protein>
<evidence type="ECO:0000313" key="2">
    <source>
        <dbReference type="Proteomes" id="UP001151760"/>
    </source>
</evidence>
<keyword evidence="2" id="KW-1185">Reference proteome</keyword>
<dbReference type="EMBL" id="BQNB010019789">
    <property type="protein sequence ID" value="GJT89068.1"/>
    <property type="molecule type" value="Genomic_DNA"/>
</dbReference>
<gene>
    <name evidence="1" type="ORF">Tco_1070785</name>
</gene>
<accession>A0ABQ5HMJ3</accession>
<name>A0ABQ5HMJ3_9ASTR</name>
<proteinExistence type="predicted"/>
<evidence type="ECO:0000313" key="1">
    <source>
        <dbReference type="EMBL" id="GJT89068.1"/>
    </source>
</evidence>